<evidence type="ECO:0000313" key="4">
    <source>
        <dbReference type="EMBL" id="KAK9070457.1"/>
    </source>
</evidence>
<comment type="caution">
    <text evidence="4">The sequence shown here is derived from an EMBL/GenBank/DDBJ whole genome shotgun (WGS) entry which is preliminary data.</text>
</comment>
<dbReference type="Pfam" id="PF22754">
    <property type="entry name" value="bHLH-TF_ACT-like_plant"/>
    <property type="match status" value="1"/>
</dbReference>
<proteinExistence type="predicted"/>
<keyword evidence="5" id="KW-1185">Reference proteome</keyword>
<sequence length="155" mass="17592">MVSREHKKAGLHDKLQLLRSVTNSRAREDTTIIKDASKYIEALKKKIDLLNQDIARSSSYRNSWPMVTVETLEKGIQVNVYSERSCKGLLVYVLKVFEELSLSVLEARVSCTGCFQLEALGVQSEENGETIDTHLVKQAILQAIEDWTQSNDQDY</sequence>
<name>A0AAP0DD97_9ASTR</name>
<dbReference type="EMBL" id="JBCNJP010000012">
    <property type="protein sequence ID" value="KAK9070457.1"/>
    <property type="molecule type" value="Genomic_DNA"/>
</dbReference>
<organism evidence="4 5">
    <name type="scientific">Deinandra increscens subsp. villosa</name>
    <dbReference type="NCBI Taxonomy" id="3103831"/>
    <lineage>
        <taxon>Eukaryota</taxon>
        <taxon>Viridiplantae</taxon>
        <taxon>Streptophyta</taxon>
        <taxon>Embryophyta</taxon>
        <taxon>Tracheophyta</taxon>
        <taxon>Spermatophyta</taxon>
        <taxon>Magnoliopsida</taxon>
        <taxon>eudicotyledons</taxon>
        <taxon>Gunneridae</taxon>
        <taxon>Pentapetalae</taxon>
        <taxon>asterids</taxon>
        <taxon>campanulids</taxon>
        <taxon>Asterales</taxon>
        <taxon>Asteraceae</taxon>
        <taxon>Asteroideae</taxon>
        <taxon>Heliantheae alliance</taxon>
        <taxon>Madieae</taxon>
        <taxon>Madiinae</taxon>
        <taxon>Deinandra</taxon>
    </lineage>
</organism>
<dbReference type="GO" id="GO:0003700">
    <property type="term" value="F:DNA-binding transcription factor activity"/>
    <property type="evidence" value="ECO:0007669"/>
    <property type="project" value="TreeGrafter"/>
</dbReference>
<dbReference type="Proteomes" id="UP001408789">
    <property type="component" value="Unassembled WGS sequence"/>
</dbReference>
<evidence type="ECO:0000259" key="3">
    <source>
        <dbReference type="Pfam" id="PF22754"/>
    </source>
</evidence>
<evidence type="ECO:0000256" key="2">
    <source>
        <dbReference type="ARBA" id="ARBA00023242"/>
    </source>
</evidence>
<accession>A0AAP0DD97</accession>
<dbReference type="PANTHER" id="PTHR31945">
    <property type="entry name" value="TRANSCRIPTION FACTOR SCREAM2-RELATED"/>
    <property type="match status" value="1"/>
</dbReference>
<reference evidence="4 5" key="1">
    <citation type="submission" date="2024-04" db="EMBL/GenBank/DDBJ databases">
        <title>The reference genome of an endangered Asteraceae, Deinandra increscens subsp. villosa, native to the Central Coast of California.</title>
        <authorList>
            <person name="Guilliams M."/>
            <person name="Hasenstab-Lehman K."/>
            <person name="Meyer R."/>
            <person name="Mcevoy S."/>
        </authorList>
    </citation>
    <scope>NUCLEOTIDE SEQUENCE [LARGE SCALE GENOMIC DNA]</scope>
    <source>
        <tissue evidence="4">Leaf</tissue>
    </source>
</reference>
<dbReference type="InterPro" id="IPR054502">
    <property type="entry name" value="bHLH-TF_ACT-like_plant"/>
</dbReference>
<comment type="subcellular location">
    <subcellularLocation>
        <location evidence="1">Nucleus</location>
    </subcellularLocation>
</comment>
<dbReference type="PANTHER" id="PTHR31945:SF87">
    <property type="entry name" value="TRANSCRIPTION REGULATOR-RELATED"/>
    <property type="match status" value="1"/>
</dbReference>
<gene>
    <name evidence="4" type="ORF">SSX86_010859</name>
</gene>
<dbReference type="InterPro" id="IPR051358">
    <property type="entry name" value="TF_AMS/ICE1/BHLH6-like"/>
</dbReference>
<protein>
    <recommendedName>
        <fullName evidence="3">Plant bHLH transcription factor ACT-like domain-containing protein</fullName>
    </recommendedName>
</protein>
<dbReference type="AlphaFoldDB" id="A0AAP0DD97"/>
<dbReference type="GO" id="GO:0043565">
    <property type="term" value="F:sequence-specific DNA binding"/>
    <property type="evidence" value="ECO:0007669"/>
    <property type="project" value="TreeGrafter"/>
</dbReference>
<feature type="domain" description="Plant bHLH transcription factor ACT-like" evidence="3">
    <location>
        <begin position="66"/>
        <end position="145"/>
    </location>
</feature>
<evidence type="ECO:0000313" key="5">
    <source>
        <dbReference type="Proteomes" id="UP001408789"/>
    </source>
</evidence>
<keyword evidence="2" id="KW-0539">Nucleus</keyword>
<evidence type="ECO:0000256" key="1">
    <source>
        <dbReference type="ARBA" id="ARBA00004123"/>
    </source>
</evidence>
<dbReference type="GO" id="GO:0005634">
    <property type="term" value="C:nucleus"/>
    <property type="evidence" value="ECO:0007669"/>
    <property type="project" value="UniProtKB-SubCell"/>
</dbReference>